<reference evidence="5 6" key="1">
    <citation type="submission" date="2015-11" db="EMBL/GenBank/DDBJ databases">
        <title>Exploring the genomic traits of fungus-feeding bacterial genus Collimonas.</title>
        <authorList>
            <person name="Song C."/>
            <person name="Schmidt R."/>
            <person name="de Jager V."/>
            <person name="Krzyzanowska D."/>
            <person name="Jongedijk E."/>
            <person name="Cankar K."/>
            <person name="Beekwilder J."/>
            <person name="van Veen A."/>
            <person name="de Boer W."/>
            <person name="van Veen J.A."/>
            <person name="Garbeva P."/>
        </authorList>
    </citation>
    <scope>NUCLEOTIDE SEQUENCE [LARGE SCALE GENOMIC DNA]</scope>
    <source>
        <strain evidence="5 6">Ter91</strain>
    </source>
</reference>
<evidence type="ECO:0000256" key="1">
    <source>
        <dbReference type="PIRSR" id="PIRSR000097-1"/>
    </source>
</evidence>
<dbReference type="InterPro" id="IPR036812">
    <property type="entry name" value="NAD(P)_OxRdtase_dom_sf"/>
</dbReference>
<dbReference type="Gene3D" id="3.20.20.100">
    <property type="entry name" value="NADP-dependent oxidoreductase domain"/>
    <property type="match status" value="1"/>
</dbReference>
<dbReference type="InterPro" id="IPR023210">
    <property type="entry name" value="NADP_OxRdtase_dom"/>
</dbReference>
<dbReference type="PRINTS" id="PR00069">
    <property type="entry name" value="ALDKETRDTASE"/>
</dbReference>
<dbReference type="PANTHER" id="PTHR43638">
    <property type="entry name" value="OXIDOREDUCTASE, ALDO/KETO REDUCTASE FAMILY PROTEIN"/>
    <property type="match status" value="1"/>
</dbReference>
<dbReference type="STRING" id="279113.CPter91_4134"/>
<gene>
    <name evidence="5" type="ORF">CPter91_4134</name>
</gene>
<sequence length="282" mass="31152">MKTLLLPSGAAIPVLGQGTWYMGEDQAQRKREIEALQLGLDLGMTLIDTAEMYADGGAEQVVGAAIAGRRDQVFLVSKVYPHNADRRGMQAACERSLRRLGSDHIDLYLLHWPGSVPLAETLAAFESLKQAGKIRDFGVSNFDSAGMQEMSELPGGGQMAVNQILYNLKRRGVEWDLLPWCRERAMPVMAYSPLESSADEQQRMLGNPQLQAVARRHDASPAQIALAWLLQQEQVVVIPKAVNPAHVRENRAALDIVLTAQDLAELDQAFPPPRRAHPLDMR</sequence>
<feature type="domain" description="NADP-dependent oxidoreductase" evidence="4">
    <location>
        <begin position="15"/>
        <end position="269"/>
    </location>
</feature>
<evidence type="ECO:0000256" key="2">
    <source>
        <dbReference type="PIRSR" id="PIRSR000097-2"/>
    </source>
</evidence>
<feature type="active site" description="Proton donor" evidence="1">
    <location>
        <position position="53"/>
    </location>
</feature>
<dbReference type="KEGG" id="cpra:CPter91_4134"/>
<dbReference type="GO" id="GO:0016491">
    <property type="term" value="F:oxidoreductase activity"/>
    <property type="evidence" value="ECO:0007669"/>
    <property type="project" value="InterPro"/>
</dbReference>
<evidence type="ECO:0000313" key="5">
    <source>
        <dbReference type="EMBL" id="AMP06450.1"/>
    </source>
</evidence>
<dbReference type="SUPFAM" id="SSF51430">
    <property type="entry name" value="NAD(P)-linked oxidoreductase"/>
    <property type="match status" value="1"/>
</dbReference>
<evidence type="ECO:0000259" key="4">
    <source>
        <dbReference type="Pfam" id="PF00248"/>
    </source>
</evidence>
<feature type="site" description="Lowers pKa of active site Tyr" evidence="3">
    <location>
        <position position="78"/>
    </location>
</feature>
<dbReference type="CDD" id="cd19138">
    <property type="entry name" value="AKR_YeaE"/>
    <property type="match status" value="1"/>
</dbReference>
<dbReference type="Pfam" id="PF00248">
    <property type="entry name" value="Aldo_ket_red"/>
    <property type="match status" value="1"/>
</dbReference>
<dbReference type="PIRSF" id="PIRSF000097">
    <property type="entry name" value="AKR"/>
    <property type="match status" value="1"/>
</dbReference>
<name>A0A127Q8P4_9BURK</name>
<dbReference type="AlphaFoldDB" id="A0A127Q8P4"/>
<evidence type="ECO:0000256" key="3">
    <source>
        <dbReference type="PIRSR" id="PIRSR000097-3"/>
    </source>
</evidence>
<dbReference type="Proteomes" id="UP000074561">
    <property type="component" value="Chromosome"/>
</dbReference>
<accession>A0A127Q8P4</accession>
<dbReference type="PATRIC" id="fig|279113.9.peg.4103"/>
<dbReference type="EMBL" id="CP013234">
    <property type="protein sequence ID" value="AMP06450.1"/>
    <property type="molecule type" value="Genomic_DNA"/>
</dbReference>
<dbReference type="RefSeq" id="WP_061942919.1">
    <property type="nucleotide sequence ID" value="NZ_CP013234.1"/>
</dbReference>
<dbReference type="PANTHER" id="PTHR43638:SF3">
    <property type="entry name" value="ALDEHYDE REDUCTASE"/>
    <property type="match status" value="1"/>
</dbReference>
<dbReference type="InterPro" id="IPR020471">
    <property type="entry name" value="AKR"/>
</dbReference>
<proteinExistence type="predicted"/>
<dbReference type="OrthoDB" id="9772407at2"/>
<organism evidence="5 6">
    <name type="scientific">Collimonas pratensis</name>
    <dbReference type="NCBI Taxonomy" id="279113"/>
    <lineage>
        <taxon>Bacteria</taxon>
        <taxon>Pseudomonadati</taxon>
        <taxon>Pseudomonadota</taxon>
        <taxon>Betaproteobacteria</taxon>
        <taxon>Burkholderiales</taxon>
        <taxon>Oxalobacteraceae</taxon>
        <taxon>Collimonas</taxon>
    </lineage>
</organism>
<evidence type="ECO:0000313" key="6">
    <source>
        <dbReference type="Proteomes" id="UP000074561"/>
    </source>
</evidence>
<protein>
    <submittedName>
        <fullName evidence="5">Aldo/keto reductase family protein</fullName>
    </submittedName>
</protein>
<feature type="binding site" evidence="2">
    <location>
        <position position="111"/>
    </location>
    <ligand>
        <name>substrate</name>
    </ligand>
</feature>